<feature type="domain" description="Bacterial type II secretion system protein E" evidence="2">
    <location>
        <begin position="2"/>
        <end position="146"/>
    </location>
</feature>
<dbReference type="InterPro" id="IPR001482">
    <property type="entry name" value="T2SS/T4SS_dom"/>
</dbReference>
<dbReference type="PANTHER" id="PTHR30486">
    <property type="entry name" value="TWITCHING MOTILITY PROTEIN PILT"/>
    <property type="match status" value="1"/>
</dbReference>
<evidence type="ECO:0000256" key="1">
    <source>
        <dbReference type="ARBA" id="ARBA00006611"/>
    </source>
</evidence>
<gene>
    <name evidence="3" type="ORF">GALL_531060</name>
</gene>
<dbReference type="Gene3D" id="3.40.50.300">
    <property type="entry name" value="P-loop containing nucleotide triphosphate hydrolases"/>
    <property type="match status" value="1"/>
</dbReference>
<name>A0A1J5P2Q4_9ZZZZ</name>
<dbReference type="InterPro" id="IPR027417">
    <property type="entry name" value="P-loop_NTPase"/>
</dbReference>
<proteinExistence type="inferred from homology"/>
<dbReference type="InterPro" id="IPR050921">
    <property type="entry name" value="T4SS_GSP_E_ATPase"/>
</dbReference>
<dbReference type="SUPFAM" id="SSF52540">
    <property type="entry name" value="P-loop containing nucleoside triphosphate hydrolases"/>
    <property type="match status" value="1"/>
</dbReference>
<dbReference type="AlphaFoldDB" id="A0A1J5P2Q4"/>
<sequence>MIVDQRLNLVIAGGTSSGKTTVANALLSLITGNERLITIEDARELHIGVDNAVNLVTSPMAIPPVTARDLVKLCMRMRPDRIILGETRGEETYDLIRAMNSGHDGTITTIHASSAEGALDALEMLFQMSLPASASMPSDVVRQLIARAVHAVVYAHREIVDAGGARKYRRYVRDIVLVKGVKPNGCYDLESI</sequence>
<dbReference type="PANTHER" id="PTHR30486:SF6">
    <property type="entry name" value="TYPE IV PILUS RETRACTATION ATPASE PILT"/>
    <property type="match status" value="1"/>
</dbReference>
<organism evidence="3">
    <name type="scientific">mine drainage metagenome</name>
    <dbReference type="NCBI Taxonomy" id="410659"/>
    <lineage>
        <taxon>unclassified sequences</taxon>
        <taxon>metagenomes</taxon>
        <taxon>ecological metagenomes</taxon>
    </lineage>
</organism>
<reference evidence="3" key="1">
    <citation type="submission" date="2016-10" db="EMBL/GenBank/DDBJ databases">
        <title>Sequence of Gallionella enrichment culture.</title>
        <authorList>
            <person name="Poehlein A."/>
            <person name="Muehling M."/>
            <person name="Daniel R."/>
        </authorList>
    </citation>
    <scope>NUCLEOTIDE SEQUENCE</scope>
</reference>
<dbReference type="Pfam" id="PF00437">
    <property type="entry name" value="T2SSE"/>
    <property type="match status" value="1"/>
</dbReference>
<evidence type="ECO:0000259" key="2">
    <source>
        <dbReference type="Pfam" id="PF00437"/>
    </source>
</evidence>
<dbReference type="GO" id="GO:0016887">
    <property type="term" value="F:ATP hydrolysis activity"/>
    <property type="evidence" value="ECO:0007669"/>
    <property type="project" value="InterPro"/>
</dbReference>
<dbReference type="EMBL" id="MLJW01007414">
    <property type="protein sequence ID" value="OIQ65338.1"/>
    <property type="molecule type" value="Genomic_DNA"/>
</dbReference>
<protein>
    <submittedName>
        <fullName evidence="3">Type IV secretion system protein VirB11</fullName>
    </submittedName>
</protein>
<accession>A0A1J5P2Q4</accession>
<comment type="similarity">
    <text evidence="1">Belongs to the GSP E family.</text>
</comment>
<dbReference type="CDD" id="cd01130">
    <property type="entry name" value="VirB11-like_ATPase"/>
    <property type="match status" value="1"/>
</dbReference>
<comment type="caution">
    <text evidence="3">The sequence shown here is derived from an EMBL/GenBank/DDBJ whole genome shotgun (WGS) entry which is preliminary data.</text>
</comment>
<evidence type="ECO:0000313" key="3">
    <source>
        <dbReference type="EMBL" id="OIQ65338.1"/>
    </source>
</evidence>